<evidence type="ECO:0000313" key="4">
    <source>
        <dbReference type="Proteomes" id="UP000481153"/>
    </source>
</evidence>
<dbReference type="InterPro" id="IPR004875">
    <property type="entry name" value="DDE_SF_endonuclease_dom"/>
</dbReference>
<dbReference type="PANTHER" id="PTHR19303:SF74">
    <property type="entry name" value="POGO TRANSPOSABLE ELEMENT WITH KRAB DOMAIN"/>
    <property type="match status" value="1"/>
</dbReference>
<gene>
    <name evidence="3" type="ORF">Ae201684_016937</name>
</gene>
<dbReference type="Pfam" id="PF03184">
    <property type="entry name" value="DDE_1"/>
    <property type="match status" value="1"/>
</dbReference>
<reference evidence="3 4" key="1">
    <citation type="submission" date="2019-07" db="EMBL/GenBank/DDBJ databases">
        <title>Genomics analysis of Aphanomyces spp. identifies a new class of oomycete effector associated with host adaptation.</title>
        <authorList>
            <person name="Gaulin E."/>
        </authorList>
    </citation>
    <scope>NUCLEOTIDE SEQUENCE [LARGE SCALE GENOMIC DNA]</scope>
    <source>
        <strain evidence="3 4">ATCC 201684</strain>
    </source>
</reference>
<evidence type="ECO:0000259" key="2">
    <source>
        <dbReference type="Pfam" id="PF03184"/>
    </source>
</evidence>
<protein>
    <recommendedName>
        <fullName evidence="2">DDE-1 domain-containing protein</fullName>
    </recommendedName>
</protein>
<dbReference type="AlphaFoldDB" id="A0A6G0WAY0"/>
<dbReference type="PANTHER" id="PTHR19303">
    <property type="entry name" value="TRANSPOSON"/>
    <property type="match status" value="1"/>
</dbReference>
<dbReference type="Proteomes" id="UP000481153">
    <property type="component" value="Unassembled WGS sequence"/>
</dbReference>
<comment type="caution">
    <text evidence="3">The sequence shown here is derived from an EMBL/GenBank/DDBJ whole genome shotgun (WGS) entry which is preliminary data.</text>
</comment>
<dbReference type="VEuPathDB" id="FungiDB:AeMF1_005091"/>
<evidence type="ECO:0000313" key="3">
    <source>
        <dbReference type="EMBL" id="KAF0724398.1"/>
    </source>
</evidence>
<feature type="domain" description="DDE-1" evidence="2">
    <location>
        <begin position="174"/>
        <end position="341"/>
    </location>
</feature>
<evidence type="ECO:0000256" key="1">
    <source>
        <dbReference type="SAM" id="MobiDB-lite"/>
    </source>
</evidence>
<dbReference type="GO" id="GO:0003677">
    <property type="term" value="F:DNA binding"/>
    <property type="evidence" value="ECO:0007669"/>
    <property type="project" value="TreeGrafter"/>
</dbReference>
<proteinExistence type="predicted"/>
<keyword evidence="4" id="KW-1185">Reference proteome</keyword>
<dbReference type="InterPro" id="IPR050863">
    <property type="entry name" value="CenT-Element_Derived"/>
</dbReference>
<name>A0A6G0WAY0_9STRA</name>
<dbReference type="GO" id="GO:0005634">
    <property type="term" value="C:nucleus"/>
    <property type="evidence" value="ECO:0007669"/>
    <property type="project" value="TreeGrafter"/>
</dbReference>
<organism evidence="3 4">
    <name type="scientific">Aphanomyces euteiches</name>
    <dbReference type="NCBI Taxonomy" id="100861"/>
    <lineage>
        <taxon>Eukaryota</taxon>
        <taxon>Sar</taxon>
        <taxon>Stramenopiles</taxon>
        <taxon>Oomycota</taxon>
        <taxon>Saprolegniomycetes</taxon>
        <taxon>Saprolegniales</taxon>
        <taxon>Verrucalvaceae</taxon>
        <taxon>Aphanomyces</taxon>
    </lineage>
</organism>
<feature type="region of interest" description="Disordered" evidence="1">
    <location>
        <begin position="44"/>
        <end position="65"/>
    </location>
</feature>
<accession>A0A6G0WAY0</accession>
<sequence length="398" mass="44918">MSKTKSKSISIETKLDAISYAMQFGVRPAAKKYGVDPANIRRWKSKQEELEKSNRHRKRLGSGGRALTSAQHDEILFDWIIHESVVGTGAGVGHENTIGMLERRQERQSFHPTKSFFVGFISSHVRQIIQTYNIPLSNIYNFDETAIFLDHTDRTTIDFRGARDVPIRSFGFEKSRITAVFAANAVGSKLPPCILLKSKVADNIRCIDGLVHCSSPNAWMNGPKFIEYVRYTFAYHVRPLLLVFDSAPSHISREVKAFLHSEDILFVVIPGGLTSFVQPADVSWFKPLKSHLKAEIDAWKEMGQFIYTTGNRVKAPDVSVYGKWLKKAWSRITAENVIKSFQCCFLGSDQELSIAKNDELGPLFLMKLEESTRQTAGVDEAIDVDVVDDFVDEFDMLS</sequence>
<dbReference type="EMBL" id="VJMJ01000272">
    <property type="protein sequence ID" value="KAF0724398.1"/>
    <property type="molecule type" value="Genomic_DNA"/>
</dbReference>